<sequence length="210" mass="24148">MNDERNRLIRLIHVARRDLGMSEDEWRSMLTERFGVASSARLTPRQLEALLGHLKNCGFKVRHKGGKPRKERPSRALAQGATDMKIRALWLFLHEIGVVRDPRESALAAYVKRMTGVDALQWIDDEQSFRAIEALKKWGMRHLPGKVMALERAVLALKSQEAGDRSIEIAAQLDEIQGALFQRRHNYDYMARAFLALTELLARYEEKERG</sequence>
<name>A0A450WGP5_9GAMM</name>
<reference evidence="1" key="1">
    <citation type="submission" date="2019-02" db="EMBL/GenBank/DDBJ databases">
        <authorList>
            <person name="Gruber-Vodicka R. H."/>
            <person name="Seah K. B. B."/>
        </authorList>
    </citation>
    <scope>NUCLEOTIDE SEQUENCE</scope>
    <source>
        <strain evidence="1">BECK_BY7</strain>
    </source>
</reference>
<accession>A0A450WGP5</accession>
<dbReference type="Pfam" id="PF06252">
    <property type="entry name" value="GemA"/>
    <property type="match status" value="1"/>
</dbReference>
<evidence type="ECO:0000313" key="1">
    <source>
        <dbReference type="EMBL" id="VFK16223.1"/>
    </source>
</evidence>
<gene>
    <name evidence="1" type="ORF">BECKLFY1418C_GA0070996_10223</name>
</gene>
<dbReference type="AlphaFoldDB" id="A0A450WGP5"/>
<proteinExistence type="predicted"/>
<dbReference type="InterPro" id="IPR009363">
    <property type="entry name" value="Phage_Mu_Gp16"/>
</dbReference>
<dbReference type="EMBL" id="CAADFN010000022">
    <property type="protein sequence ID" value="VFK16223.1"/>
    <property type="molecule type" value="Genomic_DNA"/>
</dbReference>
<protein>
    <submittedName>
        <fullName evidence="1">Mu-like prophage protein gp16</fullName>
    </submittedName>
</protein>
<organism evidence="1">
    <name type="scientific">Candidatus Kentrum sp. LFY</name>
    <dbReference type="NCBI Taxonomy" id="2126342"/>
    <lineage>
        <taxon>Bacteria</taxon>
        <taxon>Pseudomonadati</taxon>
        <taxon>Pseudomonadota</taxon>
        <taxon>Gammaproteobacteria</taxon>
        <taxon>Candidatus Kentrum</taxon>
    </lineage>
</organism>